<evidence type="ECO:0000313" key="4">
    <source>
        <dbReference type="Proteomes" id="UP001237105"/>
    </source>
</evidence>
<dbReference type="SMART" id="SM00494">
    <property type="entry name" value="ChtBD2"/>
    <property type="match status" value="1"/>
</dbReference>
<gene>
    <name evidence="3" type="ORF">QIT00_20465</name>
</gene>
<dbReference type="Gene3D" id="2.170.140.10">
    <property type="entry name" value="Chitin binding domain"/>
    <property type="match status" value="1"/>
</dbReference>
<protein>
    <submittedName>
        <fullName evidence="3">Carbohydrate-binding module family 14 protein</fullName>
    </submittedName>
</protein>
<keyword evidence="4" id="KW-1185">Reference proteome</keyword>
<dbReference type="EMBL" id="JASCIS010000020">
    <property type="protein sequence ID" value="MDI3420900.1"/>
    <property type="molecule type" value="Genomic_DNA"/>
</dbReference>
<dbReference type="PROSITE" id="PS50940">
    <property type="entry name" value="CHIT_BIND_II"/>
    <property type="match status" value="1"/>
</dbReference>
<evidence type="ECO:0000313" key="3">
    <source>
        <dbReference type="EMBL" id="MDI3420900.1"/>
    </source>
</evidence>
<sequence length="105" mass="11307">MITPLKTAVTGAAALLALAVPPTTAHSAPLAGPVSVPDSFCEGRADANYPHPERPDAFVQCSGELAYVFDCQPGLLYNPYPRPWGQCDWPDNVDWQPGEWTDPTP</sequence>
<evidence type="ECO:0000259" key="2">
    <source>
        <dbReference type="PROSITE" id="PS50940"/>
    </source>
</evidence>
<evidence type="ECO:0000256" key="1">
    <source>
        <dbReference type="SAM" id="SignalP"/>
    </source>
</evidence>
<dbReference type="Proteomes" id="UP001237105">
    <property type="component" value="Unassembled WGS sequence"/>
</dbReference>
<name>A0ABT6SZ66_9ACTN</name>
<feature type="signal peptide" evidence="1">
    <location>
        <begin position="1"/>
        <end position="27"/>
    </location>
</feature>
<dbReference type="InterPro" id="IPR002557">
    <property type="entry name" value="Chitin-bd_dom"/>
</dbReference>
<dbReference type="Pfam" id="PF01607">
    <property type="entry name" value="CBM_14"/>
    <property type="match status" value="1"/>
</dbReference>
<keyword evidence="1" id="KW-0732">Signal</keyword>
<dbReference type="RefSeq" id="WP_282536770.1">
    <property type="nucleotide sequence ID" value="NZ_JASCIS010000020.1"/>
</dbReference>
<dbReference type="SUPFAM" id="SSF57625">
    <property type="entry name" value="Invertebrate chitin-binding proteins"/>
    <property type="match status" value="1"/>
</dbReference>
<dbReference type="InterPro" id="IPR036508">
    <property type="entry name" value="Chitin-bd_dom_sf"/>
</dbReference>
<proteinExistence type="predicted"/>
<accession>A0ABT6SZ66</accession>
<organism evidence="3 4">
    <name type="scientific">Streptomyces luteolus</name>
    <dbReference type="NCBI Taxonomy" id="3043615"/>
    <lineage>
        <taxon>Bacteria</taxon>
        <taxon>Bacillati</taxon>
        <taxon>Actinomycetota</taxon>
        <taxon>Actinomycetes</taxon>
        <taxon>Kitasatosporales</taxon>
        <taxon>Streptomycetaceae</taxon>
        <taxon>Streptomyces</taxon>
    </lineage>
</organism>
<feature type="domain" description="Chitin-binding type-2" evidence="2">
    <location>
        <begin position="38"/>
        <end position="97"/>
    </location>
</feature>
<reference evidence="3 4" key="1">
    <citation type="submission" date="2023-05" db="EMBL/GenBank/DDBJ databases">
        <title>Draft genome sequence of Streptomyces sp. B-S-A12 isolated from a cave soil in Thailand.</title>
        <authorList>
            <person name="Chamroensaksri N."/>
            <person name="Muangham S."/>
        </authorList>
    </citation>
    <scope>NUCLEOTIDE SEQUENCE [LARGE SCALE GENOMIC DNA]</scope>
    <source>
        <strain evidence="3 4">B-S-A12</strain>
    </source>
</reference>
<feature type="chain" id="PRO_5046351444" evidence="1">
    <location>
        <begin position="28"/>
        <end position="105"/>
    </location>
</feature>
<comment type="caution">
    <text evidence="3">The sequence shown here is derived from an EMBL/GenBank/DDBJ whole genome shotgun (WGS) entry which is preliminary data.</text>
</comment>